<evidence type="ECO:0000313" key="2">
    <source>
        <dbReference type="Proteomes" id="UP000032352"/>
    </source>
</evidence>
<dbReference type="Proteomes" id="UP000032352">
    <property type="component" value="Chromosome"/>
</dbReference>
<keyword evidence="2" id="KW-1185">Reference proteome</keyword>
<dbReference type="KEGG" id="tvd:SG34_023465"/>
<name>A0AAE9Z0A8_9GAMM</name>
<reference evidence="1 2" key="1">
    <citation type="journal article" date="2015" name="Genome Announc.">
        <title>Draft Genome Sequences of Marine Isolates of Thalassomonas viridans and Thalassomonas actiniarum.</title>
        <authorList>
            <person name="Olonade I."/>
            <person name="van Zyl L.J."/>
            <person name="Trindade M."/>
        </authorList>
    </citation>
    <scope>NUCLEOTIDE SEQUENCE [LARGE SCALE GENOMIC DNA]</scope>
    <source>
        <strain evidence="1 2">XOM25</strain>
    </source>
</reference>
<dbReference type="RefSeq" id="WP_044836911.1">
    <property type="nucleotide sequence ID" value="NZ_CP059733.1"/>
</dbReference>
<reference evidence="1 2" key="2">
    <citation type="journal article" date="2022" name="Mar. Drugs">
        <title>Bioassay-Guided Fractionation Leads to the Detection of Cholic Acid Generated by the Rare Thalassomonas sp.</title>
        <authorList>
            <person name="Pheiffer F."/>
            <person name="Schneider Y.K."/>
            <person name="Hansen E.H."/>
            <person name="Andersen J.H."/>
            <person name="Isaksson J."/>
            <person name="Busche T."/>
            <person name="R C."/>
            <person name="Kalinowski J."/>
            <person name="Zyl L.V."/>
            <person name="Trindade M."/>
        </authorList>
    </citation>
    <scope>NUCLEOTIDE SEQUENCE [LARGE SCALE GENOMIC DNA]</scope>
    <source>
        <strain evidence="1 2">XOM25</strain>
    </source>
</reference>
<sequence length="133" mass="14993">MSYNRARALSFLIVSLVLLLNATFLMPAAGQDLYSGTVSFIQFNDDESFIFQLSQKGASVVVNSPKCEIKNMFLVKKRHGKVKYEKLSRMRNDIRSVFLSNSPKLKISVSISFCDETTGYPLVDNIMLGQKKN</sequence>
<accession>A0AAE9Z0A8</accession>
<dbReference type="AlphaFoldDB" id="A0AAE9Z0A8"/>
<dbReference type="EMBL" id="CP059733">
    <property type="protein sequence ID" value="WDE04270.1"/>
    <property type="molecule type" value="Genomic_DNA"/>
</dbReference>
<organism evidence="1 2">
    <name type="scientific">Thalassomonas viridans</name>
    <dbReference type="NCBI Taxonomy" id="137584"/>
    <lineage>
        <taxon>Bacteria</taxon>
        <taxon>Pseudomonadati</taxon>
        <taxon>Pseudomonadota</taxon>
        <taxon>Gammaproteobacteria</taxon>
        <taxon>Alteromonadales</taxon>
        <taxon>Colwelliaceae</taxon>
        <taxon>Thalassomonas</taxon>
    </lineage>
</organism>
<protein>
    <submittedName>
        <fullName evidence="1">Uncharacterized protein</fullName>
    </submittedName>
</protein>
<proteinExistence type="predicted"/>
<gene>
    <name evidence="1" type="ORF">SG34_023465</name>
</gene>
<evidence type="ECO:0000313" key="1">
    <source>
        <dbReference type="EMBL" id="WDE04270.1"/>
    </source>
</evidence>